<protein>
    <submittedName>
        <fullName evidence="2">Uncharacterized protein</fullName>
    </submittedName>
</protein>
<dbReference type="Proteomes" id="UP000324800">
    <property type="component" value="Unassembled WGS sequence"/>
</dbReference>
<evidence type="ECO:0000313" key="2">
    <source>
        <dbReference type="EMBL" id="KAA6379264.1"/>
    </source>
</evidence>
<feature type="region of interest" description="Disordered" evidence="1">
    <location>
        <begin position="98"/>
        <end position="128"/>
    </location>
</feature>
<dbReference type="EMBL" id="SNRW01008599">
    <property type="protein sequence ID" value="KAA6379264.1"/>
    <property type="molecule type" value="Genomic_DNA"/>
</dbReference>
<comment type="caution">
    <text evidence="2">The sequence shown here is derived from an EMBL/GenBank/DDBJ whole genome shotgun (WGS) entry which is preliminary data.</text>
</comment>
<organism evidence="2 3">
    <name type="scientific">Streblomastix strix</name>
    <dbReference type="NCBI Taxonomy" id="222440"/>
    <lineage>
        <taxon>Eukaryota</taxon>
        <taxon>Metamonada</taxon>
        <taxon>Preaxostyla</taxon>
        <taxon>Oxymonadida</taxon>
        <taxon>Streblomastigidae</taxon>
        <taxon>Streblomastix</taxon>
    </lineage>
</organism>
<dbReference type="AlphaFoldDB" id="A0A5J4VAA2"/>
<evidence type="ECO:0000313" key="3">
    <source>
        <dbReference type="Proteomes" id="UP000324800"/>
    </source>
</evidence>
<feature type="non-terminal residue" evidence="2">
    <location>
        <position position="1"/>
    </location>
</feature>
<accession>A0A5J4VAA2</accession>
<proteinExistence type="predicted"/>
<name>A0A5J4VAA2_9EUKA</name>
<sequence length="450" mass="48523">EGDISDLQQDVVVIQQELVRQQHFRGYYLTIQEIYNLPNAADGDYAYSAEDLQEYIYDSSAPQSIKWIQSGHTVPDQLAPASDSLPLVDGTAAAGISNEYSRGDHRHPDNVSTTIPEKDSSTGNVGTQTTYARSDHQHPLQFSSNIPVTDSASGSYGSTTDYALSNHSHPINVETNAGNIPKPDGQGDNGTSTFYARNDHIHPLSVSVVDPLPDGVSTAGVANTYARSDHVHPLSVSSAVPIKDTINGVVGTQTTFARSDHAHPLNVAPIIPPSSATTGSAGTSIYYARADHVHPNVYSTALPKVDHGTGIIGVSTQYARADHAHAANYNPFPLNVPAVNQAGGSNGIATYYARSDHIHPQQLTYTDSIMATAFIITNGLPTHVLMGDGHVKALDIFVLWGDSTTGLWENNNVLYYNGKQRIFTPKELESCCKQNLRLSIIDSPIIDWNL</sequence>
<feature type="compositionally biased region" description="Polar residues" evidence="1">
    <location>
        <begin position="110"/>
        <end position="128"/>
    </location>
</feature>
<gene>
    <name evidence="2" type="ORF">EZS28_025208</name>
</gene>
<evidence type="ECO:0000256" key="1">
    <source>
        <dbReference type="SAM" id="MobiDB-lite"/>
    </source>
</evidence>
<reference evidence="2 3" key="1">
    <citation type="submission" date="2019-03" db="EMBL/GenBank/DDBJ databases">
        <title>Single cell metagenomics reveals metabolic interactions within the superorganism composed of flagellate Streblomastix strix and complex community of Bacteroidetes bacteria on its surface.</title>
        <authorList>
            <person name="Treitli S.C."/>
            <person name="Kolisko M."/>
            <person name="Husnik F."/>
            <person name="Keeling P."/>
            <person name="Hampl V."/>
        </authorList>
    </citation>
    <scope>NUCLEOTIDE SEQUENCE [LARGE SCALE GENOMIC DNA]</scope>
    <source>
        <strain evidence="2">ST1C</strain>
    </source>
</reference>